<sequence length="123" mass="12502">MIKKAAQRLGEAAAAVRGVRVYPDIGPGVSPPAVVIGPPALTWEALPGCGGEPTSGRYPVYVVVGDDPDRALPQLLDLVLAVAAALDAVDDAVVGRAEPTLYPSSGADLPAYQIQVDMALGGD</sequence>
<dbReference type="EMBL" id="POTY01000149">
    <property type="protein sequence ID" value="PZG14422.1"/>
    <property type="molecule type" value="Genomic_DNA"/>
</dbReference>
<proteinExistence type="predicted"/>
<name>A0A2W2DR36_9ACTN</name>
<comment type="caution">
    <text evidence="1">The sequence shown here is derived from an EMBL/GenBank/DDBJ whole genome shotgun (WGS) entry which is preliminary data.</text>
</comment>
<protein>
    <recommendedName>
        <fullName evidence="3">DUF3168 domain-containing protein</fullName>
    </recommendedName>
</protein>
<organism evidence="1 2">
    <name type="scientific">Micromonospora craterilacus</name>
    <dbReference type="NCBI Taxonomy" id="1655439"/>
    <lineage>
        <taxon>Bacteria</taxon>
        <taxon>Bacillati</taxon>
        <taxon>Actinomycetota</taxon>
        <taxon>Actinomycetes</taxon>
        <taxon>Micromonosporales</taxon>
        <taxon>Micromonosporaceae</taxon>
        <taxon>Micromonospora</taxon>
    </lineage>
</organism>
<evidence type="ECO:0000313" key="1">
    <source>
        <dbReference type="EMBL" id="PZG14422.1"/>
    </source>
</evidence>
<dbReference type="AlphaFoldDB" id="A0A2W2DR36"/>
<reference evidence="1 2" key="1">
    <citation type="submission" date="2018-01" db="EMBL/GenBank/DDBJ databases">
        <title>Draft genome sequence of Jishengella sp. NA12.</title>
        <authorList>
            <person name="Sahin N."/>
            <person name="Ay H."/>
            <person name="Saygin H."/>
        </authorList>
    </citation>
    <scope>NUCLEOTIDE SEQUENCE [LARGE SCALE GENOMIC DNA]</scope>
    <source>
        <strain evidence="1 2">NA12</strain>
    </source>
</reference>
<gene>
    <name evidence="1" type="ORF">C1I95_21765</name>
</gene>
<evidence type="ECO:0008006" key="3">
    <source>
        <dbReference type="Google" id="ProtNLM"/>
    </source>
</evidence>
<dbReference type="Proteomes" id="UP000248924">
    <property type="component" value="Unassembled WGS sequence"/>
</dbReference>
<accession>A0A2W2DR36</accession>
<evidence type="ECO:0000313" key="2">
    <source>
        <dbReference type="Proteomes" id="UP000248924"/>
    </source>
</evidence>
<keyword evidence="2" id="KW-1185">Reference proteome</keyword>